<feature type="transmembrane region" description="Helical" evidence="2">
    <location>
        <begin position="88"/>
        <end position="114"/>
    </location>
</feature>
<evidence type="ECO:0000313" key="3">
    <source>
        <dbReference type="EMBL" id="KAH0957590.1"/>
    </source>
</evidence>
<dbReference type="EMBL" id="JAIZPD010000020">
    <property type="protein sequence ID" value="KAH0957590.1"/>
    <property type="molecule type" value="Genomic_DNA"/>
</dbReference>
<keyword evidence="2" id="KW-1133">Transmembrane helix</keyword>
<keyword evidence="4" id="KW-1185">Reference proteome</keyword>
<evidence type="ECO:0000313" key="4">
    <source>
        <dbReference type="Proteomes" id="UP000824596"/>
    </source>
</evidence>
<evidence type="ECO:0000256" key="2">
    <source>
        <dbReference type="SAM" id="Phobius"/>
    </source>
</evidence>
<evidence type="ECO:0000256" key="1">
    <source>
        <dbReference type="SAM" id="MobiDB-lite"/>
    </source>
</evidence>
<reference evidence="3" key="1">
    <citation type="submission" date="2021-09" db="EMBL/GenBank/DDBJ databases">
        <title>A high-quality genome of the endoparasitic fungus Hirsutella rhossiliensis with a comparison of Hirsutella genomes reveals transposable elements contributing to genome size variation.</title>
        <authorList>
            <person name="Lin R."/>
            <person name="Jiao Y."/>
            <person name="Sun X."/>
            <person name="Ling J."/>
            <person name="Xie B."/>
            <person name="Cheng X."/>
        </authorList>
    </citation>
    <scope>NUCLEOTIDE SEQUENCE</scope>
    <source>
        <strain evidence="3">HR02</strain>
    </source>
</reference>
<accession>A0A9P8SDQ6</accession>
<gene>
    <name evidence="3" type="ORF">HRG_11372</name>
</gene>
<name>A0A9P8SDQ6_9HYPO</name>
<proteinExistence type="predicted"/>
<keyword evidence="2" id="KW-0472">Membrane</keyword>
<dbReference type="AlphaFoldDB" id="A0A9P8SDQ6"/>
<organism evidence="3 4">
    <name type="scientific">Hirsutella rhossiliensis</name>
    <dbReference type="NCBI Taxonomy" id="111463"/>
    <lineage>
        <taxon>Eukaryota</taxon>
        <taxon>Fungi</taxon>
        <taxon>Dikarya</taxon>
        <taxon>Ascomycota</taxon>
        <taxon>Pezizomycotina</taxon>
        <taxon>Sordariomycetes</taxon>
        <taxon>Hypocreomycetidae</taxon>
        <taxon>Hypocreales</taxon>
        <taxon>Ophiocordycipitaceae</taxon>
        <taxon>Hirsutella</taxon>
    </lineage>
</organism>
<keyword evidence="2" id="KW-0812">Transmembrane</keyword>
<dbReference type="RefSeq" id="XP_044715104.1">
    <property type="nucleotide sequence ID" value="XM_044869842.1"/>
</dbReference>
<comment type="caution">
    <text evidence="3">The sequence shown here is derived from an EMBL/GenBank/DDBJ whole genome shotgun (WGS) entry which is preliminary data.</text>
</comment>
<sequence>MRKTYAELGKIYAQLNDAQLNDAGQNSKKADTSLAGIPYMRSVKDKVRVVNKGSALNPGRLDGPSHLFFPPTHRLTCSSGAAQQTIAFLRVIAAALLAFAVGTVTALVEFGLIFSVSRSCSPSTHGRRHRNAIQPSHPEPPSLNSRRPSQKPPNAAYVKVKARTVSRLATRLEETKREYKEEHAPVHADEVARIKEEYRWRPQKRCQEANDIFNSVRAALELKRELDQYKFRYEEARWAQQHALNKWSSSAGRCQELRDQLAKRMTAARDRALSK</sequence>
<protein>
    <submittedName>
        <fullName evidence="3">Uncharacterized protein</fullName>
    </submittedName>
</protein>
<dbReference type="GeneID" id="68360500"/>
<feature type="region of interest" description="Disordered" evidence="1">
    <location>
        <begin position="119"/>
        <end position="154"/>
    </location>
</feature>
<dbReference type="Proteomes" id="UP000824596">
    <property type="component" value="Unassembled WGS sequence"/>
</dbReference>